<feature type="region of interest" description="Disordered" evidence="1">
    <location>
        <begin position="1"/>
        <end position="20"/>
    </location>
</feature>
<sequence length="120" mass="13450">MRRRRWTGQHAAEEQEEIAQLPASDDDITELLGSIERSLTHKDGAVHMSDDVKSYALYVEKHLDKVTAGAKLSKEFVSALDALPWVGAGLTIIAMGLDMSLKMHDNKEQCSYLMTQYLDI</sequence>
<evidence type="ECO:0000256" key="1">
    <source>
        <dbReference type="SAM" id="MobiDB-lite"/>
    </source>
</evidence>
<reference evidence="2" key="1">
    <citation type="submission" date="2021-01" db="EMBL/GenBank/DDBJ databases">
        <title>Adiantum capillus-veneris genome.</title>
        <authorList>
            <person name="Fang Y."/>
            <person name="Liao Q."/>
        </authorList>
    </citation>
    <scope>NUCLEOTIDE SEQUENCE</scope>
    <source>
        <strain evidence="2">H3</strain>
        <tissue evidence="2">Leaf</tissue>
    </source>
</reference>
<gene>
    <name evidence="2" type="ORF">GOP47_0024564</name>
</gene>
<evidence type="ECO:0000313" key="2">
    <source>
        <dbReference type="EMBL" id="KAI5060144.1"/>
    </source>
</evidence>
<dbReference type="AlphaFoldDB" id="A0A9D4Z3S7"/>
<evidence type="ECO:0000313" key="3">
    <source>
        <dbReference type="Proteomes" id="UP000886520"/>
    </source>
</evidence>
<organism evidence="2 3">
    <name type="scientific">Adiantum capillus-veneris</name>
    <name type="common">Maidenhair fern</name>
    <dbReference type="NCBI Taxonomy" id="13818"/>
    <lineage>
        <taxon>Eukaryota</taxon>
        <taxon>Viridiplantae</taxon>
        <taxon>Streptophyta</taxon>
        <taxon>Embryophyta</taxon>
        <taxon>Tracheophyta</taxon>
        <taxon>Polypodiopsida</taxon>
        <taxon>Polypodiidae</taxon>
        <taxon>Polypodiales</taxon>
        <taxon>Pteridineae</taxon>
        <taxon>Pteridaceae</taxon>
        <taxon>Vittarioideae</taxon>
        <taxon>Adiantum</taxon>
    </lineage>
</organism>
<dbReference type="EMBL" id="JABFUD020000024">
    <property type="protein sequence ID" value="KAI5060144.1"/>
    <property type="molecule type" value="Genomic_DNA"/>
</dbReference>
<proteinExistence type="predicted"/>
<accession>A0A9D4Z3S7</accession>
<name>A0A9D4Z3S7_ADICA</name>
<protein>
    <submittedName>
        <fullName evidence="2">Uncharacterized protein</fullName>
    </submittedName>
</protein>
<keyword evidence="3" id="KW-1185">Reference proteome</keyword>
<comment type="caution">
    <text evidence="2">The sequence shown here is derived from an EMBL/GenBank/DDBJ whole genome shotgun (WGS) entry which is preliminary data.</text>
</comment>
<dbReference type="Proteomes" id="UP000886520">
    <property type="component" value="Chromosome 24"/>
</dbReference>